<keyword evidence="10" id="KW-0812">Transmembrane</keyword>
<dbReference type="Proteomes" id="UP000806528">
    <property type="component" value="Unassembled WGS sequence"/>
</dbReference>
<gene>
    <name evidence="12" type="ORF">IDM40_18680</name>
</gene>
<evidence type="ECO:0000256" key="2">
    <source>
        <dbReference type="ARBA" id="ARBA00012438"/>
    </source>
</evidence>
<keyword evidence="5" id="KW-0547">Nucleotide-binding</keyword>
<keyword evidence="13" id="KW-1185">Reference proteome</keyword>
<keyword evidence="10" id="KW-0472">Membrane</keyword>
<keyword evidence="3" id="KW-0597">Phosphoprotein</keyword>
<keyword evidence="4" id="KW-0808">Transferase</keyword>
<evidence type="ECO:0000256" key="5">
    <source>
        <dbReference type="ARBA" id="ARBA00022741"/>
    </source>
</evidence>
<dbReference type="GO" id="GO:0016301">
    <property type="term" value="F:kinase activity"/>
    <property type="evidence" value="ECO:0007669"/>
    <property type="project" value="UniProtKB-KW"/>
</dbReference>
<evidence type="ECO:0000256" key="8">
    <source>
        <dbReference type="ARBA" id="ARBA00023012"/>
    </source>
</evidence>
<dbReference type="Gene3D" id="1.20.5.1930">
    <property type="match status" value="1"/>
</dbReference>
<dbReference type="Gene3D" id="3.30.565.10">
    <property type="entry name" value="Histidine kinase-like ATPase, C-terminal domain"/>
    <property type="match status" value="1"/>
</dbReference>
<feature type="transmembrane region" description="Helical" evidence="10">
    <location>
        <begin position="20"/>
        <end position="41"/>
    </location>
</feature>
<keyword evidence="9" id="KW-0175">Coiled coil</keyword>
<dbReference type="PANTHER" id="PTHR24421:SF10">
    <property type="entry name" value="NITRATE_NITRITE SENSOR PROTEIN NARQ"/>
    <property type="match status" value="1"/>
</dbReference>
<evidence type="ECO:0000256" key="9">
    <source>
        <dbReference type="SAM" id="Coils"/>
    </source>
</evidence>
<evidence type="ECO:0000313" key="13">
    <source>
        <dbReference type="Proteomes" id="UP000806528"/>
    </source>
</evidence>
<evidence type="ECO:0000259" key="11">
    <source>
        <dbReference type="Pfam" id="PF07730"/>
    </source>
</evidence>
<evidence type="ECO:0000256" key="10">
    <source>
        <dbReference type="SAM" id="Phobius"/>
    </source>
</evidence>
<accession>A0ABR9PA34</accession>
<evidence type="ECO:0000256" key="7">
    <source>
        <dbReference type="ARBA" id="ARBA00022840"/>
    </source>
</evidence>
<reference evidence="12 13" key="1">
    <citation type="submission" date="2020-09" db="EMBL/GenBank/DDBJ databases">
        <title>Diversity and distribution of actinomycetes associated with coral in the coast of Hainan.</title>
        <authorList>
            <person name="Li F."/>
        </authorList>
    </citation>
    <scope>NUCLEOTIDE SEQUENCE [LARGE SCALE GENOMIC DNA]</scope>
    <source>
        <strain evidence="12 13">HNM0947</strain>
    </source>
</reference>
<evidence type="ECO:0000256" key="1">
    <source>
        <dbReference type="ARBA" id="ARBA00000085"/>
    </source>
</evidence>
<keyword evidence="6 12" id="KW-0418">Kinase</keyword>
<dbReference type="InterPro" id="IPR050482">
    <property type="entry name" value="Sensor_HK_TwoCompSys"/>
</dbReference>
<evidence type="ECO:0000256" key="4">
    <source>
        <dbReference type="ARBA" id="ARBA00022679"/>
    </source>
</evidence>
<proteinExistence type="predicted"/>
<keyword evidence="7" id="KW-0067">ATP-binding</keyword>
<feature type="transmembrane region" description="Helical" evidence="10">
    <location>
        <begin position="83"/>
        <end position="102"/>
    </location>
</feature>
<feature type="transmembrane region" description="Helical" evidence="10">
    <location>
        <begin position="109"/>
        <end position="128"/>
    </location>
</feature>
<dbReference type="EMBL" id="JADBGI010000016">
    <property type="protein sequence ID" value="MBE3000706.1"/>
    <property type="molecule type" value="Genomic_DNA"/>
</dbReference>
<dbReference type="SUPFAM" id="SSF55874">
    <property type="entry name" value="ATPase domain of HSP90 chaperone/DNA topoisomerase II/histidine kinase"/>
    <property type="match status" value="1"/>
</dbReference>
<evidence type="ECO:0000256" key="6">
    <source>
        <dbReference type="ARBA" id="ARBA00022777"/>
    </source>
</evidence>
<comment type="caution">
    <text evidence="12">The sequence shown here is derived from an EMBL/GenBank/DDBJ whole genome shotgun (WGS) entry which is preliminary data.</text>
</comment>
<comment type="catalytic activity">
    <reaction evidence="1">
        <text>ATP + protein L-histidine = ADP + protein N-phospho-L-histidine.</text>
        <dbReference type="EC" id="2.7.13.3"/>
    </reaction>
</comment>
<feature type="transmembrane region" description="Helical" evidence="10">
    <location>
        <begin position="48"/>
        <end position="77"/>
    </location>
</feature>
<sequence length="398" mass="41884">MWSFELVTTALMGPVHGAHSPPGFFAVDGALGIVACLSLWWRRSHPMAVMWVAGLAAAAATSALGALIVALTGAAIYRPWRVWIVPFVLLTLAAGPWILLAVTGLGMQLLVAVMAAAIMSSCVGWGTAVRSRRMLVQRLREDVARARQEHERHLDDARSEERRRIAREMHDVVAHRMSLLSVHAGALAYRTERAREGKAAPLEAEELATAVAVVRDNAHQALDELGGVLEVLRSGDLAPGEDHAGTAPPRPGAAEIDALVDEAVASGQRVALERDVPEEQVPGGSVGRTAYRVVQEGLTNARKHAPGSRVVVGLSGGPDHGLEVTVVNVLPPGMAPTEIPGVGAGLAGLTERVGLEGGQITHGAAEGEFRLTAVLPWAHDRTSETTAGAPGTAPEERC</sequence>
<feature type="coiled-coil region" evidence="9">
    <location>
        <begin position="136"/>
        <end position="163"/>
    </location>
</feature>
<evidence type="ECO:0000313" key="12">
    <source>
        <dbReference type="EMBL" id="MBE3000706.1"/>
    </source>
</evidence>
<dbReference type="InterPro" id="IPR011712">
    <property type="entry name" value="Sig_transdc_His_kin_sub3_dim/P"/>
</dbReference>
<dbReference type="PANTHER" id="PTHR24421">
    <property type="entry name" value="NITRATE/NITRITE SENSOR PROTEIN NARX-RELATED"/>
    <property type="match status" value="1"/>
</dbReference>
<dbReference type="Pfam" id="PF07730">
    <property type="entry name" value="HisKA_3"/>
    <property type="match status" value="1"/>
</dbReference>
<keyword evidence="10" id="KW-1133">Transmembrane helix</keyword>
<name>A0ABR9PA34_9ACTN</name>
<protein>
    <recommendedName>
        <fullName evidence="2">histidine kinase</fullName>
        <ecNumber evidence="2">2.7.13.3</ecNumber>
    </recommendedName>
</protein>
<dbReference type="EC" id="2.7.13.3" evidence="2"/>
<dbReference type="InterPro" id="IPR036890">
    <property type="entry name" value="HATPase_C_sf"/>
</dbReference>
<feature type="domain" description="Signal transduction histidine kinase subgroup 3 dimerisation and phosphoacceptor" evidence="11">
    <location>
        <begin position="161"/>
        <end position="237"/>
    </location>
</feature>
<organism evidence="12 13">
    <name type="scientific">Nocardiopsis coralli</name>
    <dbReference type="NCBI Taxonomy" id="2772213"/>
    <lineage>
        <taxon>Bacteria</taxon>
        <taxon>Bacillati</taxon>
        <taxon>Actinomycetota</taxon>
        <taxon>Actinomycetes</taxon>
        <taxon>Streptosporangiales</taxon>
        <taxon>Nocardiopsidaceae</taxon>
        <taxon>Nocardiopsis</taxon>
    </lineage>
</organism>
<dbReference type="CDD" id="cd16917">
    <property type="entry name" value="HATPase_UhpB-NarQ-NarX-like"/>
    <property type="match status" value="1"/>
</dbReference>
<evidence type="ECO:0000256" key="3">
    <source>
        <dbReference type="ARBA" id="ARBA00022553"/>
    </source>
</evidence>
<keyword evidence="8" id="KW-0902">Two-component regulatory system</keyword>